<evidence type="ECO:0000259" key="7">
    <source>
        <dbReference type="PROSITE" id="PS50003"/>
    </source>
</evidence>
<dbReference type="SUPFAM" id="SSF50729">
    <property type="entry name" value="PH domain-like"/>
    <property type="match status" value="1"/>
</dbReference>
<keyword evidence="2" id="KW-0812">Transmembrane</keyword>
<evidence type="ECO:0000256" key="6">
    <source>
        <dbReference type="SAM" id="MobiDB-lite"/>
    </source>
</evidence>
<dbReference type="Gene3D" id="2.30.29.30">
    <property type="entry name" value="Pleckstrin-homology domain (PH domain)/Phosphotyrosine-binding domain (PTB)"/>
    <property type="match status" value="1"/>
</dbReference>
<dbReference type="GO" id="GO:0005737">
    <property type="term" value="C:cytoplasm"/>
    <property type="evidence" value="ECO:0007669"/>
    <property type="project" value="InterPro"/>
</dbReference>
<dbReference type="Pfam" id="PF16016">
    <property type="entry name" value="VASt"/>
    <property type="match status" value="1"/>
</dbReference>
<dbReference type="GO" id="GO:0016020">
    <property type="term" value="C:membrane"/>
    <property type="evidence" value="ECO:0007669"/>
    <property type="project" value="UniProtKB-SubCell"/>
</dbReference>
<keyword evidence="4" id="KW-0472">Membrane</keyword>
<dbReference type="InterPro" id="IPR011993">
    <property type="entry name" value="PH-like_dom_sf"/>
</dbReference>
<accession>A0AA97P545</accession>
<dbReference type="InterPro" id="IPR001849">
    <property type="entry name" value="PH_domain"/>
</dbReference>
<feature type="region of interest" description="Disordered" evidence="6">
    <location>
        <begin position="529"/>
        <end position="564"/>
    </location>
</feature>
<evidence type="ECO:0008006" key="10">
    <source>
        <dbReference type="Google" id="ProtNLM"/>
    </source>
</evidence>
<organism evidence="9">
    <name type="scientific">Pyricularia oryzae (strain Y34)</name>
    <name type="common">Rice blast fungus</name>
    <name type="synonym">Magnaporthe oryzae</name>
    <dbReference type="NCBI Taxonomy" id="1143189"/>
    <lineage>
        <taxon>Eukaryota</taxon>
        <taxon>Fungi</taxon>
        <taxon>Dikarya</taxon>
        <taxon>Ascomycota</taxon>
        <taxon>Pezizomycotina</taxon>
        <taxon>Sordariomycetes</taxon>
        <taxon>Sordariomycetidae</taxon>
        <taxon>Magnaporthales</taxon>
        <taxon>Pyriculariaceae</taxon>
        <taxon>Pyricularia</taxon>
    </lineage>
</organism>
<dbReference type="EMBL" id="JH793764">
    <property type="protein sequence ID" value="ELQ42054.1"/>
    <property type="molecule type" value="Genomic_DNA"/>
</dbReference>
<comment type="subcellular location">
    <subcellularLocation>
        <location evidence="1">Membrane</location>
    </subcellularLocation>
</comment>
<evidence type="ECO:0000256" key="1">
    <source>
        <dbReference type="ARBA" id="ARBA00004370"/>
    </source>
</evidence>
<dbReference type="CDD" id="cd07609">
    <property type="entry name" value="BAR_SIP3_fungi"/>
    <property type="match status" value="1"/>
</dbReference>
<dbReference type="InterPro" id="IPR039463">
    <property type="entry name" value="Sip3/Lam1_BAR"/>
</dbReference>
<evidence type="ECO:0000256" key="2">
    <source>
        <dbReference type="ARBA" id="ARBA00022692"/>
    </source>
</evidence>
<dbReference type="InterPro" id="IPR004148">
    <property type="entry name" value="BAR_dom"/>
</dbReference>
<dbReference type="InterPro" id="IPR031968">
    <property type="entry name" value="VASt"/>
</dbReference>
<evidence type="ECO:0000256" key="3">
    <source>
        <dbReference type="ARBA" id="ARBA00022989"/>
    </source>
</evidence>
<feature type="region of interest" description="Disordered" evidence="6">
    <location>
        <begin position="942"/>
        <end position="973"/>
    </location>
</feature>
<keyword evidence="5" id="KW-0175">Coiled coil</keyword>
<dbReference type="InterPro" id="IPR027267">
    <property type="entry name" value="AH/BAR_dom_sf"/>
</dbReference>
<protein>
    <recommendedName>
        <fullName evidence="10">PH domain-containing protein</fullName>
    </recommendedName>
</protein>
<keyword evidence="3" id="KW-1133">Transmembrane helix</keyword>
<feature type="coiled-coil region" evidence="5">
    <location>
        <begin position="131"/>
        <end position="158"/>
    </location>
</feature>
<dbReference type="Pfam" id="PF16746">
    <property type="entry name" value="BAR_3"/>
    <property type="match status" value="1"/>
</dbReference>
<proteinExistence type="predicted"/>
<dbReference type="SUPFAM" id="SSF103657">
    <property type="entry name" value="BAR/IMD domain-like"/>
    <property type="match status" value="1"/>
</dbReference>
<feature type="domain" description="VASt" evidence="8">
    <location>
        <begin position="998"/>
        <end position="1169"/>
    </location>
</feature>
<sequence>MQPGTAGPFLCPVCPRRHSEIGCSCSAGAVSGRVTSVAVNLRKRGGDPLVLIRCTKAPRPIWRTIKAGGRASAMADQISSPTKAAPSATAPPPKATAAIPVGLNEAALDSPSFRAAAIHFGDQVDAIKRWLESYSRAASRLAQDVASLEESINSYLANASPAPGTADGVIDTDFTLLALKRVGELSRERWTKILSSARNIDAMSTDPIRSFLNSELNAFNKAKRELESSQRSFDAVLARHVAQSKTKEPSALREDAFALYETRKTYLKASMDFCQLAPQLRYTLDKLLVKISADMWKEMKKSDPASVIAGKYSEEMDRLRGWSRDLEDSEAALKRELQAARREVSEPTLAGFKPSRELEDYSVSTVPYIGSRGPVNLRSGDNASFVSEKQGWLFTRSVPGKQNPKVMWFRRWYYCREGIFGWLVPSPQGVLQGEEIGLLLCSAKPAVQEERRFCFEVKTKTQNLMLQAETQADLIEWLEVFEVAKKQAFEATLGRDNSSLPGGVDPAFSITQPVAPEFAAKSIDAMALDDNAGNPERSSTMTVPPNPEVGVAPRPSVDVSTMTAPRRAITSLAREEGESNREHASRLMQRLDLHRKALTSGTDQGGPQPSGGIAGLISASHNLLPANYAVVTPHLVSSRPQTAMVPTTPSRPKALAPATLARPPTATGLSKHAVVAFSEIGVGQGAGQIMPTALRANYWGSSFWGAMYCTGGDVPVPSTPSIFEDDPFGPPIKVQSPTGTVQQLRTPSSLHRKTLSDSVGGDRAVVIDPSKGDTGETFPPKYPSELKPHHAQFRMLFPSVPIAEKLALVFNATWSSSSEDGSRNQTLIGGGRVYVTPDNMYFYGHHMGLVTAYKVRLDAITEVTAAPGKENDFIFLHLGQDMNAKGFTRITIKIFLEDLALLQTRLNLLIDDLQAEEPMDLSSLVQTLVDLEKEDLGRKSLSMESWEEIPSHTPADDGTYAGRAPDRAAGLRPQRDKEKQMAKFVLPAHAVIYEPEDMQQLVAERHYDISAKACFHILFGDKSFIFPKLYFERRAKEISQGPWQLAENGKMQRQFRFKVDYRDVLGRRKPADVEDTQTVEVFSDHITYVVKHVKTPWHLPHSQAFKLVTKTVITHLAKSKCKLAIYTKVDWSKPPTFSKRLVQRQAMDDVERDAEELAEVATDQVRRLGPHSRTKRAIQVYGHIGHQTQVVIFTPGENNAAKKPQIKPRTLTHMVWETLRSFAESVASSLMMWTFAILRRLFNIFSANRIILAVLAVSVVTNLMFTSIETSTWWAERNAAKFMQRLGIGPNVMMSKAIYVYDLDQATESSFIAGVTKNPPNSKCYSTFRDILNSTDMDAPYQDAGANMSSRSSKLAARRIRRTRQRLGSYRHDLVVAMRVVNSIEREMIQSEWENWLMDENMRCEQVRVMLNDESKDRTPYREDSQHRMTRPIDEHRVQSLREWHEEYCGSCRADHEAIFVEQKSPVTLT</sequence>
<dbReference type="Proteomes" id="UP000011086">
    <property type="component" value="Unassembled WGS sequence"/>
</dbReference>
<name>A0AA97P545_PYRO3</name>
<dbReference type="Gene3D" id="1.20.1270.60">
    <property type="entry name" value="Arfaptin homology (AH) domain/BAR domain"/>
    <property type="match status" value="1"/>
</dbReference>
<evidence type="ECO:0000256" key="4">
    <source>
        <dbReference type="ARBA" id="ARBA00023136"/>
    </source>
</evidence>
<evidence type="ECO:0000313" key="9">
    <source>
        <dbReference type="EMBL" id="ELQ42054.1"/>
    </source>
</evidence>
<dbReference type="PROSITE" id="PS51778">
    <property type="entry name" value="VAST"/>
    <property type="match status" value="1"/>
</dbReference>
<gene>
    <name evidence="9" type="ORF">OOU_Y34scaffold00240g61</name>
</gene>
<dbReference type="SMART" id="SM00233">
    <property type="entry name" value="PH"/>
    <property type="match status" value="1"/>
</dbReference>
<evidence type="ECO:0000256" key="5">
    <source>
        <dbReference type="SAM" id="Coils"/>
    </source>
</evidence>
<dbReference type="PANTHER" id="PTHR14248">
    <property type="entry name" value="CYCLIN Y, ISOFORM A"/>
    <property type="match status" value="1"/>
</dbReference>
<reference evidence="9" key="1">
    <citation type="journal article" date="2012" name="PLoS Genet.">
        <title>Comparative analysis of the genomes of two field isolates of the rice blast fungus Magnaporthe oryzae.</title>
        <authorList>
            <person name="Xue M."/>
            <person name="Yang J."/>
            <person name="Li Z."/>
            <person name="Hu S."/>
            <person name="Yao N."/>
            <person name="Dean R.A."/>
            <person name="Zhao W."/>
            <person name="Shen M."/>
            <person name="Zhang H."/>
            <person name="Li C."/>
            <person name="Liu L."/>
            <person name="Cao L."/>
            <person name="Xu X."/>
            <person name="Xing Y."/>
            <person name="Hsiang T."/>
            <person name="Zhang Z."/>
            <person name="Xu J.R."/>
            <person name="Peng Y.L."/>
        </authorList>
    </citation>
    <scope>NUCLEOTIDE SEQUENCE</scope>
    <source>
        <strain evidence="9">Y34</strain>
    </source>
</reference>
<dbReference type="PROSITE" id="PS50003">
    <property type="entry name" value="PH_DOMAIN"/>
    <property type="match status" value="1"/>
</dbReference>
<evidence type="ECO:0000259" key="8">
    <source>
        <dbReference type="PROSITE" id="PS51778"/>
    </source>
</evidence>
<feature type="domain" description="PH" evidence="7">
    <location>
        <begin position="386"/>
        <end position="486"/>
    </location>
</feature>